<proteinExistence type="predicted"/>
<evidence type="ECO:0000313" key="2">
    <source>
        <dbReference type="Proteomes" id="UP000228934"/>
    </source>
</evidence>
<dbReference type="Proteomes" id="UP000228934">
    <property type="component" value="Unassembled WGS sequence"/>
</dbReference>
<organism evidence="1 2">
    <name type="scientific">Aquarana catesbeiana</name>
    <name type="common">American bullfrog</name>
    <name type="synonym">Rana catesbeiana</name>
    <dbReference type="NCBI Taxonomy" id="8400"/>
    <lineage>
        <taxon>Eukaryota</taxon>
        <taxon>Metazoa</taxon>
        <taxon>Chordata</taxon>
        <taxon>Craniata</taxon>
        <taxon>Vertebrata</taxon>
        <taxon>Euteleostomi</taxon>
        <taxon>Amphibia</taxon>
        <taxon>Batrachia</taxon>
        <taxon>Anura</taxon>
        <taxon>Neobatrachia</taxon>
        <taxon>Ranoidea</taxon>
        <taxon>Ranidae</taxon>
        <taxon>Aquarana</taxon>
    </lineage>
</organism>
<reference evidence="2" key="1">
    <citation type="journal article" date="2017" name="Nat. Commun.">
        <title>The North American bullfrog draft genome provides insight into hormonal regulation of long noncoding RNA.</title>
        <authorList>
            <person name="Hammond S.A."/>
            <person name="Warren R.L."/>
            <person name="Vandervalk B.P."/>
            <person name="Kucuk E."/>
            <person name="Khan H."/>
            <person name="Gibb E.A."/>
            <person name="Pandoh P."/>
            <person name="Kirk H."/>
            <person name="Zhao Y."/>
            <person name="Jones M."/>
            <person name="Mungall A.J."/>
            <person name="Coope R."/>
            <person name="Pleasance S."/>
            <person name="Moore R.A."/>
            <person name="Holt R.A."/>
            <person name="Round J.M."/>
            <person name="Ohora S."/>
            <person name="Walle B.V."/>
            <person name="Veldhoen N."/>
            <person name="Helbing C.C."/>
            <person name="Birol I."/>
        </authorList>
    </citation>
    <scope>NUCLEOTIDE SEQUENCE [LARGE SCALE GENOMIC DNA]</scope>
</reference>
<dbReference type="AlphaFoldDB" id="A0A2G9P0G8"/>
<name>A0A2G9P0G8_AQUCT</name>
<gene>
    <name evidence="1" type="ORF">AB205_0041730</name>
</gene>
<sequence length="111" mass="13027">MFLNYQWHYFMCDLFIWRNQSEHKIRNGSIFFIKGNYRASTNCIISTKEVWVKDTMEECGIKPNLHDDADFIHSQLGTDIDRQVVNVITLIYIALIEDSKLSVIARLLLTV</sequence>
<dbReference type="EMBL" id="KV922779">
    <property type="protein sequence ID" value="PIN96817.1"/>
    <property type="molecule type" value="Genomic_DNA"/>
</dbReference>
<dbReference type="OrthoDB" id="266138at2759"/>
<protein>
    <submittedName>
        <fullName evidence="1">Uncharacterized protein</fullName>
    </submittedName>
</protein>
<keyword evidence="2" id="KW-1185">Reference proteome</keyword>
<evidence type="ECO:0000313" key="1">
    <source>
        <dbReference type="EMBL" id="PIN96817.1"/>
    </source>
</evidence>
<accession>A0A2G9P0G8</accession>